<dbReference type="InterPro" id="IPR011006">
    <property type="entry name" value="CheY-like_superfamily"/>
</dbReference>
<keyword evidence="2" id="KW-0805">Transcription regulation</keyword>
<dbReference type="CDD" id="cd17535">
    <property type="entry name" value="REC_NarL-like"/>
    <property type="match status" value="1"/>
</dbReference>
<evidence type="ECO:0000256" key="5">
    <source>
        <dbReference type="PROSITE-ProRule" id="PRU00169"/>
    </source>
</evidence>
<evidence type="ECO:0000313" key="9">
    <source>
        <dbReference type="Proteomes" id="UP000623608"/>
    </source>
</evidence>
<evidence type="ECO:0000256" key="3">
    <source>
        <dbReference type="ARBA" id="ARBA00023125"/>
    </source>
</evidence>
<feature type="domain" description="HTH luxR-type" evidence="6">
    <location>
        <begin position="151"/>
        <end position="216"/>
    </location>
</feature>
<proteinExistence type="predicted"/>
<keyword evidence="1 5" id="KW-0597">Phosphoprotein</keyword>
<dbReference type="PRINTS" id="PR00038">
    <property type="entry name" value="HTHLUXR"/>
</dbReference>
<dbReference type="AlphaFoldDB" id="A0A919P0C9"/>
<dbReference type="SUPFAM" id="SSF52172">
    <property type="entry name" value="CheY-like"/>
    <property type="match status" value="1"/>
</dbReference>
<dbReference type="InterPro" id="IPR000792">
    <property type="entry name" value="Tscrpt_reg_LuxR_C"/>
</dbReference>
<organism evidence="8 9">
    <name type="scientific">Paractinoplanes tereljensis</name>
    <dbReference type="NCBI Taxonomy" id="571912"/>
    <lineage>
        <taxon>Bacteria</taxon>
        <taxon>Bacillati</taxon>
        <taxon>Actinomycetota</taxon>
        <taxon>Actinomycetes</taxon>
        <taxon>Micromonosporales</taxon>
        <taxon>Micromonosporaceae</taxon>
        <taxon>Paractinoplanes</taxon>
    </lineage>
</organism>
<dbReference type="GO" id="GO:0006355">
    <property type="term" value="P:regulation of DNA-templated transcription"/>
    <property type="evidence" value="ECO:0007669"/>
    <property type="project" value="InterPro"/>
</dbReference>
<dbReference type="InterPro" id="IPR016032">
    <property type="entry name" value="Sig_transdc_resp-reg_C-effctor"/>
</dbReference>
<feature type="domain" description="Response regulatory" evidence="7">
    <location>
        <begin position="4"/>
        <end position="122"/>
    </location>
</feature>
<dbReference type="Pfam" id="PF00072">
    <property type="entry name" value="Response_reg"/>
    <property type="match status" value="1"/>
</dbReference>
<sequence>MTIRVLLADDQALLRATFRLLLDGEPDITVVGEAASGEEAVALARSSRADLILMDIRMPGMDGIEATRRITGDEDLAGVRVLVLTTFDTDDIVVAALRAGASGFLGKGVDPGELLQAVRVIAAGESLLSPSATTALIERFLAQPDPGAVTGEAALGVLTGREREITALVGTGLANNEIADRLGISTATAKTHVNRAMMKTGARDRAQLVVFAYETGLVVSRR</sequence>
<dbReference type="RefSeq" id="WP_203814386.1">
    <property type="nucleotide sequence ID" value="NZ_BOMY01000061.1"/>
</dbReference>
<evidence type="ECO:0000256" key="2">
    <source>
        <dbReference type="ARBA" id="ARBA00023015"/>
    </source>
</evidence>
<dbReference type="PROSITE" id="PS50110">
    <property type="entry name" value="RESPONSE_REGULATORY"/>
    <property type="match status" value="1"/>
</dbReference>
<accession>A0A919P0C9</accession>
<dbReference type="SMART" id="SM00421">
    <property type="entry name" value="HTH_LUXR"/>
    <property type="match status" value="1"/>
</dbReference>
<name>A0A919P0C9_9ACTN</name>
<keyword evidence="9" id="KW-1185">Reference proteome</keyword>
<dbReference type="InterPro" id="IPR058245">
    <property type="entry name" value="NreC/VraR/RcsB-like_REC"/>
</dbReference>
<gene>
    <name evidence="8" type="ORF">Ate02nite_93220</name>
</gene>
<dbReference type="SMART" id="SM00448">
    <property type="entry name" value="REC"/>
    <property type="match status" value="1"/>
</dbReference>
<keyword evidence="3 8" id="KW-0238">DNA-binding</keyword>
<reference evidence="8" key="1">
    <citation type="submission" date="2021-01" db="EMBL/GenBank/DDBJ databases">
        <title>Whole genome shotgun sequence of Actinoplanes tereljensis NBRC 105297.</title>
        <authorList>
            <person name="Komaki H."/>
            <person name="Tamura T."/>
        </authorList>
    </citation>
    <scope>NUCLEOTIDE SEQUENCE</scope>
    <source>
        <strain evidence="8">NBRC 105297</strain>
    </source>
</reference>
<dbReference type="PROSITE" id="PS50043">
    <property type="entry name" value="HTH_LUXR_2"/>
    <property type="match status" value="1"/>
</dbReference>
<dbReference type="InterPro" id="IPR001789">
    <property type="entry name" value="Sig_transdc_resp-reg_receiver"/>
</dbReference>
<dbReference type="SUPFAM" id="SSF46894">
    <property type="entry name" value="C-terminal effector domain of the bipartite response regulators"/>
    <property type="match status" value="1"/>
</dbReference>
<comment type="caution">
    <text evidence="8">The sequence shown here is derived from an EMBL/GenBank/DDBJ whole genome shotgun (WGS) entry which is preliminary data.</text>
</comment>
<evidence type="ECO:0000259" key="6">
    <source>
        <dbReference type="PROSITE" id="PS50043"/>
    </source>
</evidence>
<dbReference type="PANTHER" id="PTHR43214">
    <property type="entry name" value="TWO-COMPONENT RESPONSE REGULATOR"/>
    <property type="match status" value="1"/>
</dbReference>
<feature type="modified residue" description="4-aspartylphosphate" evidence="5">
    <location>
        <position position="55"/>
    </location>
</feature>
<evidence type="ECO:0000256" key="1">
    <source>
        <dbReference type="ARBA" id="ARBA00022553"/>
    </source>
</evidence>
<dbReference type="InterPro" id="IPR039420">
    <property type="entry name" value="WalR-like"/>
</dbReference>
<dbReference type="Pfam" id="PF00196">
    <property type="entry name" value="GerE"/>
    <property type="match status" value="1"/>
</dbReference>
<dbReference type="CDD" id="cd06170">
    <property type="entry name" value="LuxR_C_like"/>
    <property type="match status" value="1"/>
</dbReference>
<protein>
    <submittedName>
        <fullName evidence="8">DNA-binding response regulator</fullName>
    </submittedName>
</protein>
<dbReference type="Proteomes" id="UP000623608">
    <property type="component" value="Unassembled WGS sequence"/>
</dbReference>
<dbReference type="Gene3D" id="3.40.50.2300">
    <property type="match status" value="1"/>
</dbReference>
<evidence type="ECO:0000256" key="4">
    <source>
        <dbReference type="ARBA" id="ARBA00023163"/>
    </source>
</evidence>
<dbReference type="PANTHER" id="PTHR43214:SF24">
    <property type="entry name" value="TRANSCRIPTIONAL REGULATORY PROTEIN NARL-RELATED"/>
    <property type="match status" value="1"/>
</dbReference>
<keyword evidence="4" id="KW-0804">Transcription</keyword>
<dbReference type="EMBL" id="BOMY01000061">
    <property type="protein sequence ID" value="GIF26592.1"/>
    <property type="molecule type" value="Genomic_DNA"/>
</dbReference>
<dbReference type="GO" id="GO:0003677">
    <property type="term" value="F:DNA binding"/>
    <property type="evidence" value="ECO:0007669"/>
    <property type="project" value="UniProtKB-KW"/>
</dbReference>
<evidence type="ECO:0000313" key="8">
    <source>
        <dbReference type="EMBL" id="GIF26592.1"/>
    </source>
</evidence>
<dbReference type="GO" id="GO:0000160">
    <property type="term" value="P:phosphorelay signal transduction system"/>
    <property type="evidence" value="ECO:0007669"/>
    <property type="project" value="InterPro"/>
</dbReference>
<evidence type="ECO:0000259" key="7">
    <source>
        <dbReference type="PROSITE" id="PS50110"/>
    </source>
</evidence>